<dbReference type="SMART" id="SM00181">
    <property type="entry name" value="EGF"/>
    <property type="match status" value="4"/>
</dbReference>
<dbReference type="PROSITE" id="PS01248">
    <property type="entry name" value="EGF_LAM_1"/>
    <property type="match status" value="1"/>
</dbReference>
<organism evidence="16 17">
    <name type="scientific">Holothuria leucospilota</name>
    <name type="common">Black long sea cucumber</name>
    <name type="synonym">Mertensiothuria leucospilota</name>
    <dbReference type="NCBI Taxonomy" id="206669"/>
    <lineage>
        <taxon>Eukaryota</taxon>
        <taxon>Metazoa</taxon>
        <taxon>Echinodermata</taxon>
        <taxon>Eleutherozoa</taxon>
        <taxon>Echinozoa</taxon>
        <taxon>Holothuroidea</taxon>
        <taxon>Aspidochirotacea</taxon>
        <taxon>Aspidochirotida</taxon>
        <taxon>Holothuriidae</taxon>
        <taxon>Holothuria</taxon>
    </lineage>
</organism>
<dbReference type="FunFam" id="2.10.25.10:FF:000202">
    <property type="entry name" value="Multiple epidermal growth factor-like domains 8"/>
    <property type="match status" value="1"/>
</dbReference>
<keyword evidence="7" id="KW-1133">Transmembrane helix</keyword>
<evidence type="ECO:0000256" key="10">
    <source>
        <dbReference type="ARBA" id="ARBA00023180"/>
    </source>
</evidence>
<evidence type="ECO:0000313" key="16">
    <source>
        <dbReference type="EMBL" id="KAJ8034385.1"/>
    </source>
</evidence>
<evidence type="ECO:0000256" key="4">
    <source>
        <dbReference type="ARBA" id="ARBA00022729"/>
    </source>
</evidence>
<sequence length="854" mass="94319">MKFCSTTFVADCRLDFDILAQDFTGDISSYKDSGRFGHSAVVRDGTTLVITGGFRGMVTNDIIAMKMPGTVAVNPLTSGENRTAEDQCLYHKSHSVCQQDPSCAHCDSTNGSNDIIAMKMPGTVAVNPLTSGENRTAEDQCLYHKSHSVCQQDPSCAHCDSTNGCINRKYAQDCTGDVKYGFCPGVCSQALTCHACLSLDKDTEGSGVKGQCGWCVQERTCYSISEAHTRCGDTSSAGWWGDTMTLIEDFSQCVLEDFPPGMILTTHHVPANREFPDKVEIVNVTHQELSRNYDYIPNVSGERGLWSLTGVLHPLSAAPSKQSSRLQVFVTSKNIQTKLVMSTDMTASLAETVALFNSTDMKTVEAFRPLNSTLIPDRSLEYYMRLEGLWLSETDKSYILGLSWNGDAIDRDDIAARYLRPYTSGNCNIHWNCNSCLTDALCGWCPLSQTCEIRNDTALPPERCGAFAGTLRHHLTIDSAYCQDCNLFTDCVSCVEGPHCEWFQKDKTTLCLRRGSLPEAINSSSECGLSCYGRTSCKECTELDSCAWCAEDNKCFPFKHYIKTYSYGQCSHWFDQPSHCPNCRAYTNCQNCLENFQCGWCGNTINPLNGTCVLGDFAGPMADQNCSALVGEIYNLPLNEAADWSYETCPDVEEYKLGLYKCHENASCLNTYKSYECKCNQGYKGDGTSSCVRTCFHECIHGVCSEAPLFECDCDLGWTGLNCSTDCGCTFHSSCSQGVGFCDYCHYNTMGERCDQCSPGSYGDPLRPEGCEQCDCNEHGDPEKGYCNESTQECFCMDNTMGDHCEECQPGFYGDPRHSVCQQDPSCAHCDSTNEKQEVCPDSLTNYHQSCSEV</sequence>
<feature type="disulfide bond" evidence="13">
    <location>
        <begin position="745"/>
        <end position="754"/>
    </location>
</feature>
<dbReference type="GO" id="GO:0016020">
    <property type="term" value="C:membrane"/>
    <property type="evidence" value="ECO:0007669"/>
    <property type="project" value="UniProtKB-SubCell"/>
</dbReference>
<evidence type="ECO:0000256" key="8">
    <source>
        <dbReference type="ARBA" id="ARBA00023136"/>
    </source>
</evidence>
<dbReference type="GO" id="GO:0048513">
    <property type="term" value="P:animal organ development"/>
    <property type="evidence" value="ECO:0007669"/>
    <property type="project" value="UniProtKB-ARBA"/>
</dbReference>
<dbReference type="GO" id="GO:0048731">
    <property type="term" value="P:system development"/>
    <property type="evidence" value="ECO:0007669"/>
    <property type="project" value="UniProtKB-ARBA"/>
</dbReference>
<keyword evidence="6" id="KW-0106">Calcium</keyword>
<evidence type="ECO:0000256" key="5">
    <source>
        <dbReference type="ARBA" id="ARBA00022737"/>
    </source>
</evidence>
<gene>
    <name evidence="16" type="ORF">HOLleu_21194</name>
</gene>
<dbReference type="Gene3D" id="2.10.25.10">
    <property type="entry name" value="Laminin"/>
    <property type="match status" value="3"/>
</dbReference>
<evidence type="ECO:0000256" key="12">
    <source>
        <dbReference type="PROSITE-ProRule" id="PRU00076"/>
    </source>
</evidence>
<keyword evidence="3" id="KW-0812">Transmembrane</keyword>
<dbReference type="InterPro" id="IPR024731">
    <property type="entry name" value="NELL2-like_EGF"/>
</dbReference>
<evidence type="ECO:0000259" key="15">
    <source>
        <dbReference type="PROSITE" id="PS50027"/>
    </source>
</evidence>
<evidence type="ECO:0000256" key="2">
    <source>
        <dbReference type="ARBA" id="ARBA00022536"/>
    </source>
</evidence>
<comment type="caution">
    <text evidence="16">The sequence shown here is derived from an EMBL/GenBank/DDBJ whole genome shotgun (WGS) entry which is preliminary data.</text>
</comment>
<dbReference type="AlphaFoldDB" id="A0A9Q1BXD1"/>
<dbReference type="InterPro" id="IPR056863">
    <property type="entry name" value="LMN_ATRN_NET-like_EGF"/>
</dbReference>
<dbReference type="SMART" id="SM00180">
    <property type="entry name" value="EGF_Lam"/>
    <property type="match status" value="2"/>
</dbReference>
<evidence type="ECO:0000256" key="9">
    <source>
        <dbReference type="ARBA" id="ARBA00023157"/>
    </source>
</evidence>
<dbReference type="PROSITE" id="PS50026">
    <property type="entry name" value="EGF_3"/>
    <property type="match status" value="1"/>
</dbReference>
<dbReference type="CDD" id="cd00055">
    <property type="entry name" value="EGF_Lam"/>
    <property type="match status" value="2"/>
</dbReference>
<proteinExistence type="predicted"/>
<comment type="subcellular location">
    <subcellularLocation>
        <location evidence="1">Membrane</location>
        <topology evidence="1">Single-pass type I membrane protein</topology>
    </subcellularLocation>
</comment>
<evidence type="ECO:0000256" key="6">
    <source>
        <dbReference type="ARBA" id="ARBA00022837"/>
    </source>
</evidence>
<evidence type="ECO:0000313" key="17">
    <source>
        <dbReference type="Proteomes" id="UP001152320"/>
    </source>
</evidence>
<keyword evidence="4" id="KW-0732">Signal</keyword>
<dbReference type="FunFam" id="2.10.25.10:FF:000191">
    <property type="entry name" value="Multiple epidermal growth factor-like domains 8"/>
    <property type="match status" value="1"/>
</dbReference>
<dbReference type="Pfam" id="PF24973">
    <property type="entry name" value="EGF_LMN_ATRN"/>
    <property type="match status" value="2"/>
</dbReference>
<accession>A0A9Q1BXD1</accession>
<keyword evidence="9 12" id="KW-1015">Disulfide bond</keyword>
<comment type="caution">
    <text evidence="12">Lacks conserved residue(s) required for the propagation of feature annotation.</text>
</comment>
<keyword evidence="10" id="KW-0325">Glycoprotein</keyword>
<keyword evidence="11 13" id="KW-0424">Laminin EGF-like domain</keyword>
<dbReference type="Proteomes" id="UP001152320">
    <property type="component" value="Chromosome 10"/>
</dbReference>
<dbReference type="OrthoDB" id="263283at2759"/>
<feature type="domain" description="EGF-like" evidence="14">
    <location>
        <begin position="687"/>
        <end position="724"/>
    </location>
</feature>
<evidence type="ECO:0000256" key="13">
    <source>
        <dbReference type="PROSITE-ProRule" id="PRU00460"/>
    </source>
</evidence>
<dbReference type="Pfam" id="PF01437">
    <property type="entry name" value="PSI"/>
    <property type="match status" value="1"/>
</dbReference>
<evidence type="ECO:0000256" key="11">
    <source>
        <dbReference type="ARBA" id="ARBA00023292"/>
    </source>
</evidence>
<protein>
    <submittedName>
        <fullName evidence="16">Multiple epidermal growth factor-like domains protein 8</fullName>
    </submittedName>
</protein>
<keyword evidence="17" id="KW-1185">Reference proteome</keyword>
<dbReference type="InterPro" id="IPR002049">
    <property type="entry name" value="LE_dom"/>
</dbReference>
<dbReference type="Pfam" id="PF12947">
    <property type="entry name" value="EGF_3"/>
    <property type="match status" value="1"/>
</dbReference>
<dbReference type="PROSITE" id="PS50027">
    <property type="entry name" value="EGF_LAM_2"/>
    <property type="match status" value="2"/>
</dbReference>
<feature type="disulfide bond" evidence="13">
    <location>
        <begin position="757"/>
        <end position="771"/>
    </location>
</feature>
<keyword evidence="2 12" id="KW-0245">EGF-like domain</keyword>
<evidence type="ECO:0000256" key="3">
    <source>
        <dbReference type="ARBA" id="ARBA00022692"/>
    </source>
</evidence>
<dbReference type="EMBL" id="JAIZAY010000010">
    <property type="protein sequence ID" value="KAJ8034385.1"/>
    <property type="molecule type" value="Genomic_DNA"/>
</dbReference>
<keyword evidence="5" id="KW-0677">Repeat</keyword>
<feature type="disulfide bond" evidence="12">
    <location>
        <begin position="695"/>
        <end position="712"/>
    </location>
</feature>
<dbReference type="InterPro" id="IPR000742">
    <property type="entry name" value="EGF"/>
</dbReference>
<dbReference type="SMART" id="SM00423">
    <property type="entry name" value="PSI"/>
    <property type="match status" value="5"/>
</dbReference>
<feature type="disulfide bond" evidence="13">
    <location>
        <begin position="796"/>
        <end position="805"/>
    </location>
</feature>
<feature type="domain" description="Laminin EGF-like" evidence="15">
    <location>
        <begin position="727"/>
        <end position="773"/>
    </location>
</feature>
<feature type="disulfide bond" evidence="12">
    <location>
        <begin position="714"/>
        <end position="723"/>
    </location>
</feature>
<dbReference type="InterPro" id="IPR002165">
    <property type="entry name" value="Plexin_repeat"/>
</dbReference>
<dbReference type="SUPFAM" id="SSF57196">
    <property type="entry name" value="EGF/Laminin"/>
    <property type="match status" value="3"/>
</dbReference>
<name>A0A9Q1BXD1_HOLLE</name>
<evidence type="ECO:0000259" key="14">
    <source>
        <dbReference type="PROSITE" id="PS50026"/>
    </source>
</evidence>
<dbReference type="SMART" id="SM00179">
    <property type="entry name" value="EGF_CA"/>
    <property type="match status" value="1"/>
</dbReference>
<dbReference type="InterPro" id="IPR016201">
    <property type="entry name" value="PSI"/>
</dbReference>
<reference evidence="16" key="1">
    <citation type="submission" date="2021-10" db="EMBL/GenBank/DDBJ databases">
        <title>Tropical sea cucumber genome reveals ecological adaptation and Cuvierian tubules defense mechanism.</title>
        <authorList>
            <person name="Chen T."/>
        </authorList>
    </citation>
    <scope>NUCLEOTIDE SEQUENCE</scope>
    <source>
        <strain evidence="16">Nanhai2018</strain>
        <tissue evidence="16">Muscle</tissue>
    </source>
</reference>
<evidence type="ECO:0000256" key="1">
    <source>
        <dbReference type="ARBA" id="ARBA00004479"/>
    </source>
</evidence>
<evidence type="ECO:0000256" key="7">
    <source>
        <dbReference type="ARBA" id="ARBA00022989"/>
    </source>
</evidence>
<dbReference type="PROSITE" id="PS00022">
    <property type="entry name" value="EGF_1"/>
    <property type="match status" value="1"/>
</dbReference>
<dbReference type="InterPro" id="IPR001881">
    <property type="entry name" value="EGF-like_Ca-bd_dom"/>
</dbReference>
<dbReference type="GO" id="GO:0005509">
    <property type="term" value="F:calcium ion binding"/>
    <property type="evidence" value="ECO:0007669"/>
    <property type="project" value="InterPro"/>
</dbReference>
<feature type="domain" description="Laminin EGF-like" evidence="15">
    <location>
        <begin position="774"/>
        <end position="823"/>
    </location>
</feature>
<keyword evidence="8" id="KW-0472">Membrane</keyword>